<reference evidence="2" key="1">
    <citation type="submission" date="2017-05" db="EMBL/GenBank/DDBJ databases">
        <title>Improved OligoMM genomes.</title>
        <authorList>
            <person name="Garzetti D."/>
        </authorList>
    </citation>
    <scope>NUCLEOTIDE SEQUENCE [LARGE SCALE GENOMIC DNA]</scope>
    <source>
        <strain evidence="2">KB18</strain>
    </source>
</reference>
<name>A0ABN5A6E8_9FIRM</name>
<sequence length="98" mass="11504">MVKQKKEAEGVYFKMLEGKYDDQRVLIHDLRRHLTAIKGLAQEQGADSVVDYVTKIKELPALQNRIRYCKNPMLDVVLSRYEELCYERGIAFQVEVRD</sequence>
<gene>
    <name evidence="1" type="ORF">ADH66_17180</name>
</gene>
<evidence type="ECO:0000313" key="1">
    <source>
        <dbReference type="EMBL" id="ASB42235.1"/>
    </source>
</evidence>
<proteinExistence type="predicted"/>
<accession>A0ABN5A6E8</accession>
<dbReference type="EMBL" id="CP021422">
    <property type="protein sequence ID" value="ASB42235.1"/>
    <property type="molecule type" value="Genomic_DNA"/>
</dbReference>
<dbReference type="Proteomes" id="UP000196710">
    <property type="component" value="Chromosome"/>
</dbReference>
<evidence type="ECO:0000313" key="2">
    <source>
        <dbReference type="Proteomes" id="UP000196710"/>
    </source>
</evidence>
<keyword evidence="2" id="KW-1185">Reference proteome</keyword>
<organism evidence="1 2">
    <name type="scientific">Acutalibacter muris</name>
    <dbReference type="NCBI Taxonomy" id="1796620"/>
    <lineage>
        <taxon>Bacteria</taxon>
        <taxon>Bacillati</taxon>
        <taxon>Bacillota</taxon>
        <taxon>Clostridia</taxon>
        <taxon>Eubacteriales</taxon>
        <taxon>Acutalibacteraceae</taxon>
        <taxon>Acutalibacter</taxon>
    </lineage>
</organism>
<protein>
    <submittedName>
        <fullName evidence="1">Uncharacterized protein</fullName>
    </submittedName>
</protein>